<evidence type="ECO:0000256" key="1">
    <source>
        <dbReference type="SAM" id="MobiDB-lite"/>
    </source>
</evidence>
<accession>A0A9N7MQY6</accession>
<organism evidence="2 3">
    <name type="scientific">Striga hermonthica</name>
    <name type="common">Purple witchweed</name>
    <name type="synonym">Buchnera hermonthica</name>
    <dbReference type="NCBI Taxonomy" id="68872"/>
    <lineage>
        <taxon>Eukaryota</taxon>
        <taxon>Viridiplantae</taxon>
        <taxon>Streptophyta</taxon>
        <taxon>Embryophyta</taxon>
        <taxon>Tracheophyta</taxon>
        <taxon>Spermatophyta</taxon>
        <taxon>Magnoliopsida</taxon>
        <taxon>eudicotyledons</taxon>
        <taxon>Gunneridae</taxon>
        <taxon>Pentapetalae</taxon>
        <taxon>asterids</taxon>
        <taxon>lamiids</taxon>
        <taxon>Lamiales</taxon>
        <taxon>Orobanchaceae</taxon>
        <taxon>Buchnereae</taxon>
        <taxon>Striga</taxon>
    </lineage>
</organism>
<feature type="non-terminal residue" evidence="2">
    <location>
        <position position="1"/>
    </location>
</feature>
<feature type="non-terminal residue" evidence="2">
    <location>
        <position position="265"/>
    </location>
</feature>
<proteinExistence type="predicted"/>
<sequence>TKYGGKKKRKNNKKKMQQKWDKQLPHTKTFSSRTKKRKEKKQMSMDMVSSKTNLKPVNKVEKNSNDHNSTPQLLTWLLRKTKTLKYENISYASVSLFRKYEIGTLKLTGLSSSSSASHICFKVRARVSSLKWGSSTGASIVSVCTVRVSIFILSLAHPSSMSTSRVVRANIRVRIRSSFSSYDKTASRDSSLCIDSPRVAGSGVTLSTRSSKACTCSTSSSILDSRLLLRVAWDAKIVRTWSSLALYSEESSRDSHDCSTGLESH</sequence>
<dbReference type="AlphaFoldDB" id="A0A9N7MQY6"/>
<comment type="caution">
    <text evidence="2">The sequence shown here is derived from an EMBL/GenBank/DDBJ whole genome shotgun (WGS) entry which is preliminary data.</text>
</comment>
<dbReference type="EMBL" id="CACSLK010011402">
    <property type="protein sequence ID" value="CAA0813630.1"/>
    <property type="molecule type" value="Genomic_DNA"/>
</dbReference>
<feature type="region of interest" description="Disordered" evidence="1">
    <location>
        <begin position="1"/>
        <end position="68"/>
    </location>
</feature>
<protein>
    <submittedName>
        <fullName evidence="2">Uncharacterized protein</fullName>
    </submittedName>
</protein>
<dbReference type="Proteomes" id="UP001153555">
    <property type="component" value="Unassembled WGS sequence"/>
</dbReference>
<reference evidence="2" key="1">
    <citation type="submission" date="2019-12" db="EMBL/GenBank/DDBJ databases">
        <authorList>
            <person name="Scholes J."/>
        </authorList>
    </citation>
    <scope>NUCLEOTIDE SEQUENCE</scope>
</reference>
<evidence type="ECO:0000313" key="2">
    <source>
        <dbReference type="EMBL" id="CAA0813630.1"/>
    </source>
</evidence>
<keyword evidence="3" id="KW-1185">Reference proteome</keyword>
<name>A0A9N7MQY6_STRHE</name>
<gene>
    <name evidence="2" type="ORF">SHERM_14189</name>
</gene>
<feature type="compositionally biased region" description="Basic residues" evidence="1">
    <location>
        <begin position="1"/>
        <end position="17"/>
    </location>
</feature>
<evidence type="ECO:0000313" key="3">
    <source>
        <dbReference type="Proteomes" id="UP001153555"/>
    </source>
</evidence>